<name>A0A091E9Z1_FUKDA</name>
<feature type="compositionally biased region" description="Polar residues" evidence="1">
    <location>
        <begin position="75"/>
        <end position="85"/>
    </location>
</feature>
<proteinExistence type="predicted"/>
<feature type="compositionally biased region" description="Basic and acidic residues" evidence="1">
    <location>
        <begin position="87"/>
        <end position="96"/>
    </location>
</feature>
<gene>
    <name evidence="2" type="ORF">H920_06610</name>
</gene>
<protein>
    <submittedName>
        <fullName evidence="2">Uncharacterized protein</fullName>
    </submittedName>
</protein>
<feature type="compositionally biased region" description="Basic and acidic residues" evidence="1">
    <location>
        <begin position="64"/>
        <end position="74"/>
    </location>
</feature>
<evidence type="ECO:0000313" key="3">
    <source>
        <dbReference type="Proteomes" id="UP000028990"/>
    </source>
</evidence>
<evidence type="ECO:0000256" key="1">
    <source>
        <dbReference type="SAM" id="MobiDB-lite"/>
    </source>
</evidence>
<evidence type="ECO:0000313" key="2">
    <source>
        <dbReference type="EMBL" id="KFO32041.1"/>
    </source>
</evidence>
<dbReference type="Proteomes" id="UP000028990">
    <property type="component" value="Unassembled WGS sequence"/>
</dbReference>
<feature type="region of interest" description="Disordered" evidence="1">
    <location>
        <begin position="56"/>
        <end position="96"/>
    </location>
</feature>
<sequence length="96" mass="10261">MVIRPCPGQATLASIPDSHADGWTTLNREASLPEMAGKPCGTAVHTSDETLIHPGCRMTQGGLREAHPKIDSGELQRTTGASPVQRNDMEKPSEVE</sequence>
<organism evidence="2 3">
    <name type="scientific">Fukomys damarensis</name>
    <name type="common">Damaraland mole rat</name>
    <name type="synonym">Cryptomys damarensis</name>
    <dbReference type="NCBI Taxonomy" id="885580"/>
    <lineage>
        <taxon>Eukaryota</taxon>
        <taxon>Metazoa</taxon>
        <taxon>Chordata</taxon>
        <taxon>Craniata</taxon>
        <taxon>Vertebrata</taxon>
        <taxon>Euteleostomi</taxon>
        <taxon>Mammalia</taxon>
        <taxon>Eutheria</taxon>
        <taxon>Euarchontoglires</taxon>
        <taxon>Glires</taxon>
        <taxon>Rodentia</taxon>
        <taxon>Hystricomorpha</taxon>
        <taxon>Bathyergidae</taxon>
        <taxon>Fukomys</taxon>
    </lineage>
</organism>
<dbReference type="EMBL" id="KN122228">
    <property type="protein sequence ID" value="KFO32041.1"/>
    <property type="molecule type" value="Genomic_DNA"/>
</dbReference>
<keyword evidence="3" id="KW-1185">Reference proteome</keyword>
<reference evidence="2 3" key="1">
    <citation type="submission" date="2013-11" db="EMBL/GenBank/DDBJ databases">
        <title>The Damaraland mole rat (Fukomys damarensis) genome and evolution of African mole rats.</title>
        <authorList>
            <person name="Gladyshev V.N."/>
            <person name="Fang X."/>
        </authorList>
    </citation>
    <scope>NUCLEOTIDE SEQUENCE [LARGE SCALE GENOMIC DNA]</scope>
    <source>
        <tissue evidence="2">Liver</tissue>
    </source>
</reference>
<accession>A0A091E9Z1</accession>
<dbReference type="AlphaFoldDB" id="A0A091E9Z1"/>